<dbReference type="RefSeq" id="WP_317772831.1">
    <property type="nucleotide sequence ID" value="NZ_JAWMAJ010000070.1"/>
</dbReference>
<gene>
    <name evidence="2" type="ORF">R5A26_21810</name>
</gene>
<organism evidence="2 3">
    <name type="scientific">Streptomyces prunicolor</name>
    <dbReference type="NCBI Taxonomy" id="67348"/>
    <lineage>
        <taxon>Bacteria</taxon>
        <taxon>Bacillati</taxon>
        <taxon>Actinomycetota</taxon>
        <taxon>Actinomycetes</taxon>
        <taxon>Kitasatosporales</taxon>
        <taxon>Streptomycetaceae</taxon>
        <taxon>Streptomyces</taxon>
    </lineage>
</organism>
<feature type="region of interest" description="Disordered" evidence="1">
    <location>
        <begin position="93"/>
        <end position="115"/>
    </location>
</feature>
<dbReference type="EMBL" id="JAWMAJ010000070">
    <property type="protein sequence ID" value="MDV7218587.1"/>
    <property type="molecule type" value="Genomic_DNA"/>
</dbReference>
<dbReference type="Proteomes" id="UP001187346">
    <property type="component" value="Unassembled WGS sequence"/>
</dbReference>
<protein>
    <submittedName>
        <fullName evidence="2">Uncharacterized protein</fullName>
    </submittedName>
</protein>
<accession>A0ABU4FDC6</accession>
<reference evidence="2 3" key="1">
    <citation type="submission" date="2023-10" db="EMBL/GenBank/DDBJ databases">
        <title>Characterization of rhizosphere-enriched actinobacteria from wheat plants lab-grown on chernevaya soil.</title>
        <authorList>
            <person name="Tikhonova E.N."/>
            <person name="Konopkin A."/>
            <person name="Kravchenko I.K."/>
        </authorList>
    </citation>
    <scope>NUCLEOTIDE SEQUENCE [LARGE SCALE GENOMIC DNA]</scope>
    <source>
        <strain evidence="2 3">RR29</strain>
    </source>
</reference>
<keyword evidence="3" id="KW-1185">Reference proteome</keyword>
<evidence type="ECO:0000313" key="3">
    <source>
        <dbReference type="Proteomes" id="UP001187346"/>
    </source>
</evidence>
<evidence type="ECO:0000256" key="1">
    <source>
        <dbReference type="SAM" id="MobiDB-lite"/>
    </source>
</evidence>
<proteinExistence type="predicted"/>
<sequence length="115" mass="11886">MNSSDVGSGADPSQPAVLRELLETGKPVRIRKAIGELVLIRDDGSALALAARYIGTAGLSAEALIRLWPKVADPDGFCAASWRTSVPCSACPTSSASTSGPALPSRTSTRCPTCR</sequence>
<evidence type="ECO:0000313" key="2">
    <source>
        <dbReference type="EMBL" id="MDV7218587.1"/>
    </source>
</evidence>
<feature type="compositionally biased region" description="Low complexity" evidence="1">
    <location>
        <begin position="93"/>
        <end position="105"/>
    </location>
</feature>
<name>A0ABU4FDC6_9ACTN</name>
<feature type="compositionally biased region" description="Polar residues" evidence="1">
    <location>
        <begin position="106"/>
        <end position="115"/>
    </location>
</feature>
<comment type="caution">
    <text evidence="2">The sequence shown here is derived from an EMBL/GenBank/DDBJ whole genome shotgun (WGS) entry which is preliminary data.</text>
</comment>